<dbReference type="PANTHER" id="PTHR21661">
    <property type="entry name" value="EPOXIDE HYDROLASE 1-RELATED"/>
    <property type="match status" value="1"/>
</dbReference>
<evidence type="ECO:0000313" key="7">
    <source>
        <dbReference type="Proteomes" id="UP000772181"/>
    </source>
</evidence>
<gene>
    <name evidence="6" type="ORF">HY730_02775</name>
</gene>
<dbReference type="PANTHER" id="PTHR21661:SF35">
    <property type="entry name" value="EPOXIDE HYDROLASE"/>
    <property type="match status" value="1"/>
</dbReference>
<accession>A0A933GK19</accession>
<evidence type="ECO:0000256" key="4">
    <source>
        <dbReference type="PIRSR" id="PIRSR001112-1"/>
    </source>
</evidence>
<proteinExistence type="inferred from homology"/>
<keyword evidence="2" id="KW-0058">Aromatic hydrocarbons catabolism</keyword>
<reference evidence="6" key="1">
    <citation type="submission" date="2020-07" db="EMBL/GenBank/DDBJ databases">
        <title>Huge and variable diversity of episymbiotic CPR bacteria and DPANN archaea in groundwater ecosystems.</title>
        <authorList>
            <person name="He C.Y."/>
            <person name="Keren R."/>
            <person name="Whittaker M."/>
            <person name="Farag I.F."/>
            <person name="Doudna J."/>
            <person name="Cate J.H.D."/>
            <person name="Banfield J.F."/>
        </authorList>
    </citation>
    <scope>NUCLEOTIDE SEQUENCE</scope>
    <source>
        <strain evidence="6">NC_groundwater_1482_Ag_S-0.65um_47_24</strain>
    </source>
</reference>
<evidence type="ECO:0000256" key="1">
    <source>
        <dbReference type="ARBA" id="ARBA00010088"/>
    </source>
</evidence>
<dbReference type="PIRSF" id="PIRSF001112">
    <property type="entry name" value="Epoxide_hydrolase"/>
    <property type="match status" value="1"/>
</dbReference>
<evidence type="ECO:0000259" key="5">
    <source>
        <dbReference type="Pfam" id="PF06441"/>
    </source>
</evidence>
<keyword evidence="3 6" id="KW-0378">Hydrolase</keyword>
<comment type="similarity">
    <text evidence="1">Belongs to the peptidase S33 family.</text>
</comment>
<evidence type="ECO:0000256" key="3">
    <source>
        <dbReference type="ARBA" id="ARBA00022801"/>
    </source>
</evidence>
<feature type="active site" description="Proton donor" evidence="4">
    <location>
        <position position="309"/>
    </location>
</feature>
<protein>
    <submittedName>
        <fullName evidence="6">Epoxide hydrolase</fullName>
    </submittedName>
</protein>
<dbReference type="AlphaFoldDB" id="A0A933GK19"/>
<dbReference type="EMBL" id="JACQWF010000126">
    <property type="protein sequence ID" value="MBI4595282.1"/>
    <property type="molecule type" value="Genomic_DNA"/>
</dbReference>
<feature type="active site" description="Proton acceptor" evidence="4">
    <location>
        <position position="363"/>
    </location>
</feature>
<evidence type="ECO:0000313" key="6">
    <source>
        <dbReference type="EMBL" id="MBI4595282.1"/>
    </source>
</evidence>
<feature type="domain" description="Epoxide hydrolase N-terminal" evidence="5">
    <location>
        <begin position="8"/>
        <end position="112"/>
    </location>
</feature>
<organism evidence="6 7">
    <name type="scientific">Tectimicrobiota bacterium</name>
    <dbReference type="NCBI Taxonomy" id="2528274"/>
    <lineage>
        <taxon>Bacteria</taxon>
        <taxon>Pseudomonadati</taxon>
        <taxon>Nitrospinota/Tectimicrobiota group</taxon>
        <taxon>Candidatus Tectimicrobiota</taxon>
    </lineage>
</organism>
<dbReference type="Gene3D" id="3.40.50.1820">
    <property type="entry name" value="alpha/beta hydrolase"/>
    <property type="match status" value="1"/>
</dbReference>
<comment type="caution">
    <text evidence="6">The sequence shown here is derived from an EMBL/GenBank/DDBJ whole genome shotgun (WGS) entry which is preliminary data.</text>
</comment>
<dbReference type="InterPro" id="IPR010497">
    <property type="entry name" value="Epoxide_hydro_N"/>
</dbReference>
<sequence>MHQNLKPEPFIANIPEPSLEDLRRRLEATRWPDEIPGTGWRYGANLSYLKELVTYWREHFDWRKQEQVLNSFSQYRMKLGDITLHFIHQPGKGPSPLPLLFSHGWPGSVFEFVKIIGPLTDPARHGGDPRDSFTVVVPSLPGYGFSHKPTQPRVNLEETAELFAHLMTDVLGYSRFAAQGGDWGSFITSRLGYAYPDRVIGIHLNMLSAAPHPSERNNLTAAEKSFLKEAADFLKEESGYQWIQGTKPQTLAYALNDSPAGLAAWIVEKFHTWTDCHGDLDSHVSKDEILSIITLYWLTGTINSSFWYYYQMRHHPWRLNPGERIRVPTAVAAFPLEILRPPKEWAARIYDLRRWTDMPSGGHFPALEEPQRLVEDIRLFFRELR</sequence>
<dbReference type="PRINTS" id="PR00412">
    <property type="entry name" value="EPOXHYDRLASE"/>
</dbReference>
<dbReference type="Proteomes" id="UP000772181">
    <property type="component" value="Unassembled WGS sequence"/>
</dbReference>
<name>A0A933GK19_UNCTE</name>
<evidence type="ECO:0000256" key="2">
    <source>
        <dbReference type="ARBA" id="ARBA00022797"/>
    </source>
</evidence>
<dbReference type="Pfam" id="PF06441">
    <property type="entry name" value="EHN"/>
    <property type="match status" value="1"/>
</dbReference>
<dbReference type="GO" id="GO:0097176">
    <property type="term" value="P:epoxide metabolic process"/>
    <property type="evidence" value="ECO:0007669"/>
    <property type="project" value="TreeGrafter"/>
</dbReference>
<dbReference type="SUPFAM" id="SSF53474">
    <property type="entry name" value="alpha/beta-Hydrolases"/>
    <property type="match status" value="1"/>
</dbReference>
<dbReference type="GO" id="GO:0004301">
    <property type="term" value="F:epoxide hydrolase activity"/>
    <property type="evidence" value="ECO:0007669"/>
    <property type="project" value="TreeGrafter"/>
</dbReference>
<dbReference type="InterPro" id="IPR000639">
    <property type="entry name" value="Epox_hydrolase-like"/>
</dbReference>
<dbReference type="InterPro" id="IPR016292">
    <property type="entry name" value="Epoxide_hydrolase"/>
</dbReference>
<dbReference type="InterPro" id="IPR029058">
    <property type="entry name" value="AB_hydrolase_fold"/>
</dbReference>
<feature type="active site" description="Nucleophile" evidence="4">
    <location>
        <position position="182"/>
    </location>
</feature>